<organism evidence="8 9">
    <name type="scientific">Artemisia annua</name>
    <name type="common">Sweet wormwood</name>
    <dbReference type="NCBI Taxonomy" id="35608"/>
    <lineage>
        <taxon>Eukaryota</taxon>
        <taxon>Viridiplantae</taxon>
        <taxon>Streptophyta</taxon>
        <taxon>Embryophyta</taxon>
        <taxon>Tracheophyta</taxon>
        <taxon>Spermatophyta</taxon>
        <taxon>Magnoliopsida</taxon>
        <taxon>eudicotyledons</taxon>
        <taxon>Gunneridae</taxon>
        <taxon>Pentapetalae</taxon>
        <taxon>asterids</taxon>
        <taxon>campanulids</taxon>
        <taxon>Asterales</taxon>
        <taxon>Asteraceae</taxon>
        <taxon>Asteroideae</taxon>
        <taxon>Anthemideae</taxon>
        <taxon>Artemisiinae</taxon>
        <taxon>Artemisia</taxon>
    </lineage>
</organism>
<comment type="similarity">
    <text evidence="1">Belongs to the protein kinase superfamily. STE Ser/Thr protein kinase family. MAP kinase kinase kinase subfamily.</text>
</comment>
<evidence type="ECO:0000256" key="1">
    <source>
        <dbReference type="ARBA" id="ARBA00006529"/>
    </source>
</evidence>
<dbReference type="Gene3D" id="1.10.510.10">
    <property type="entry name" value="Transferase(Phosphotransferase) domain 1"/>
    <property type="match status" value="1"/>
</dbReference>
<proteinExistence type="inferred from homology"/>
<comment type="caution">
    <text evidence="8">The sequence shown here is derived from an EMBL/GenBank/DDBJ whole genome shotgun (WGS) entry which is preliminary data.</text>
</comment>
<accession>A0A2U1P119</accession>
<evidence type="ECO:0000256" key="4">
    <source>
        <dbReference type="ARBA" id="ARBA00022741"/>
    </source>
</evidence>
<dbReference type="GO" id="GO:0005737">
    <property type="term" value="C:cytoplasm"/>
    <property type="evidence" value="ECO:0007669"/>
    <property type="project" value="TreeGrafter"/>
</dbReference>
<keyword evidence="2" id="KW-0723">Serine/threonine-protein kinase</keyword>
<dbReference type="EMBL" id="PKPP01001852">
    <property type="protein sequence ID" value="PWA79449.1"/>
    <property type="molecule type" value="Genomic_DNA"/>
</dbReference>
<evidence type="ECO:0000313" key="8">
    <source>
        <dbReference type="EMBL" id="PWA79449.1"/>
    </source>
</evidence>
<dbReference type="InterPro" id="IPR000719">
    <property type="entry name" value="Prot_kinase_dom"/>
</dbReference>
<evidence type="ECO:0000256" key="3">
    <source>
        <dbReference type="ARBA" id="ARBA00022679"/>
    </source>
</evidence>
<keyword evidence="9" id="KW-1185">Reference proteome</keyword>
<dbReference type="GO" id="GO:0004709">
    <property type="term" value="F:MAP kinase kinase kinase activity"/>
    <property type="evidence" value="ECO:0007669"/>
    <property type="project" value="TreeGrafter"/>
</dbReference>
<gene>
    <name evidence="8" type="ORF">CTI12_AA206540</name>
</gene>
<dbReference type="Proteomes" id="UP000245207">
    <property type="component" value="Unassembled WGS sequence"/>
</dbReference>
<evidence type="ECO:0000256" key="5">
    <source>
        <dbReference type="ARBA" id="ARBA00022777"/>
    </source>
</evidence>
<reference evidence="8 9" key="1">
    <citation type="journal article" date="2018" name="Mol. Plant">
        <title>The genome of Artemisia annua provides insight into the evolution of Asteraceae family and artemisinin biosynthesis.</title>
        <authorList>
            <person name="Shen Q."/>
            <person name="Zhang L."/>
            <person name="Liao Z."/>
            <person name="Wang S."/>
            <person name="Yan T."/>
            <person name="Shi P."/>
            <person name="Liu M."/>
            <person name="Fu X."/>
            <person name="Pan Q."/>
            <person name="Wang Y."/>
            <person name="Lv Z."/>
            <person name="Lu X."/>
            <person name="Zhang F."/>
            <person name="Jiang W."/>
            <person name="Ma Y."/>
            <person name="Chen M."/>
            <person name="Hao X."/>
            <person name="Li L."/>
            <person name="Tang Y."/>
            <person name="Lv G."/>
            <person name="Zhou Y."/>
            <person name="Sun X."/>
            <person name="Brodelius P.E."/>
            <person name="Rose J.K.C."/>
            <person name="Tang K."/>
        </authorList>
    </citation>
    <scope>NUCLEOTIDE SEQUENCE [LARGE SCALE GENOMIC DNA]</scope>
    <source>
        <strain evidence="9">cv. Huhao1</strain>
        <tissue evidence="8">Leaf</tissue>
    </source>
</reference>
<protein>
    <submittedName>
        <fullName evidence="8">Mitogen-activated protein kinase kinase kinase 1</fullName>
    </submittedName>
</protein>
<dbReference type="OrthoDB" id="266718at2759"/>
<dbReference type="InterPro" id="IPR011009">
    <property type="entry name" value="Kinase-like_dom_sf"/>
</dbReference>
<dbReference type="SUPFAM" id="SSF56112">
    <property type="entry name" value="Protein kinase-like (PK-like)"/>
    <property type="match status" value="1"/>
</dbReference>
<keyword evidence="6" id="KW-0067">ATP-binding</keyword>
<dbReference type="PANTHER" id="PTHR48016">
    <property type="entry name" value="MAP KINASE KINASE KINASE SSK2-RELATED-RELATED"/>
    <property type="match status" value="1"/>
</dbReference>
<keyword evidence="3" id="KW-0808">Transferase</keyword>
<evidence type="ECO:0000259" key="7">
    <source>
        <dbReference type="PROSITE" id="PS50011"/>
    </source>
</evidence>
<dbReference type="PANTHER" id="PTHR48016:SF29">
    <property type="entry name" value="MITOGEN-ACTIVATED PROTEIN KINASE KINASE KINASE 1-RELATED"/>
    <property type="match status" value="1"/>
</dbReference>
<evidence type="ECO:0000256" key="6">
    <source>
        <dbReference type="ARBA" id="ARBA00022840"/>
    </source>
</evidence>
<dbReference type="AlphaFoldDB" id="A0A2U1P119"/>
<dbReference type="InterPro" id="IPR050538">
    <property type="entry name" value="MAP_kinase_kinase_kinase"/>
</dbReference>
<dbReference type="STRING" id="35608.A0A2U1P119"/>
<keyword evidence="4" id="KW-0547">Nucleotide-binding</keyword>
<keyword evidence="5 8" id="KW-0418">Kinase</keyword>
<evidence type="ECO:0000313" key="9">
    <source>
        <dbReference type="Proteomes" id="UP000245207"/>
    </source>
</evidence>
<dbReference type="GO" id="GO:0005524">
    <property type="term" value="F:ATP binding"/>
    <property type="evidence" value="ECO:0007669"/>
    <property type="project" value="UniProtKB-KW"/>
</dbReference>
<dbReference type="PROSITE" id="PS50011">
    <property type="entry name" value="PROTEIN_KINASE_DOM"/>
    <property type="match status" value="1"/>
</dbReference>
<sequence length="69" mass="7686">MAALFRIGSGIAVPVPYSLSKEANDFIFQCFHVNPRDRPTASQLLENPFVRRPLFSDCAPSGQSSSRMR</sequence>
<feature type="domain" description="Protein kinase" evidence="7">
    <location>
        <begin position="1"/>
        <end position="50"/>
    </location>
</feature>
<name>A0A2U1P119_ARTAN</name>
<evidence type="ECO:0000256" key="2">
    <source>
        <dbReference type="ARBA" id="ARBA00022527"/>
    </source>
</evidence>